<name>A0A1T4W4W4_9BACT</name>
<feature type="transmembrane region" description="Helical" evidence="8">
    <location>
        <begin position="24"/>
        <end position="45"/>
    </location>
</feature>
<reference evidence="10 11" key="1">
    <citation type="submission" date="2017-02" db="EMBL/GenBank/DDBJ databases">
        <authorList>
            <person name="Peterson S.W."/>
        </authorList>
    </citation>
    <scope>NUCLEOTIDE SEQUENCE [LARGE SCALE GENOMIC DNA]</scope>
    <source>
        <strain evidence="10 11">DSM 16080</strain>
    </source>
</reference>
<sequence>MAKKVIIVKKPAEEGPHDPGLPPWMATFADMVTLLLCFFVLLLSFAEQDVQKFRDVLGSLRDAFGVAVVRTKSSELALETTSSTEVNSAPTSTSEQILNGVVVRIRSILEKTPELKRASGVRVDREGVLLDVQSGALFDPGSATLSPEAKQALDAVILVLKEYPLNLVVRGHTDDRPVSTGRYPSNWELSAARAANALAYILEVGGIPVNRVKAVGYAHTRPVASNATPEGRLKNQRVEFHFHQPEKDQW</sequence>
<gene>
    <name evidence="10" type="ORF">SAMN02745704_00325</name>
</gene>
<evidence type="ECO:0000256" key="4">
    <source>
        <dbReference type="ARBA" id="ARBA00022692"/>
    </source>
</evidence>
<dbReference type="InterPro" id="IPR006665">
    <property type="entry name" value="OmpA-like"/>
</dbReference>
<feature type="domain" description="OmpA-like" evidence="9">
    <location>
        <begin position="125"/>
        <end position="246"/>
    </location>
</feature>
<evidence type="ECO:0000313" key="10">
    <source>
        <dbReference type="EMBL" id="SKA72247.1"/>
    </source>
</evidence>
<protein>
    <submittedName>
        <fullName evidence="10">Chemotaxis protein MotB</fullName>
    </submittedName>
</protein>
<dbReference type="GO" id="GO:0005886">
    <property type="term" value="C:plasma membrane"/>
    <property type="evidence" value="ECO:0007669"/>
    <property type="project" value="UniProtKB-SubCell"/>
</dbReference>
<dbReference type="AlphaFoldDB" id="A0A1T4W4W4"/>
<keyword evidence="6 7" id="KW-0472">Membrane</keyword>
<dbReference type="STRING" id="1121449.SAMN02745704_00325"/>
<evidence type="ECO:0000256" key="5">
    <source>
        <dbReference type="ARBA" id="ARBA00022989"/>
    </source>
</evidence>
<proteinExistence type="inferred from homology"/>
<dbReference type="PANTHER" id="PTHR30329">
    <property type="entry name" value="STATOR ELEMENT OF FLAGELLAR MOTOR COMPLEX"/>
    <property type="match status" value="1"/>
</dbReference>
<evidence type="ECO:0000256" key="8">
    <source>
        <dbReference type="SAM" id="Phobius"/>
    </source>
</evidence>
<evidence type="ECO:0000313" key="11">
    <source>
        <dbReference type="Proteomes" id="UP000190027"/>
    </source>
</evidence>
<dbReference type="SUPFAM" id="SSF103088">
    <property type="entry name" value="OmpA-like"/>
    <property type="match status" value="1"/>
</dbReference>
<keyword evidence="5 8" id="KW-1133">Transmembrane helix</keyword>
<dbReference type="PANTHER" id="PTHR30329:SF21">
    <property type="entry name" value="LIPOPROTEIN YIAD-RELATED"/>
    <property type="match status" value="1"/>
</dbReference>
<evidence type="ECO:0000259" key="9">
    <source>
        <dbReference type="PROSITE" id="PS51123"/>
    </source>
</evidence>
<dbReference type="OrthoDB" id="9783110at2"/>
<organism evidence="10 11">
    <name type="scientific">Paucidesulfovibrio gracilis DSM 16080</name>
    <dbReference type="NCBI Taxonomy" id="1121449"/>
    <lineage>
        <taxon>Bacteria</taxon>
        <taxon>Pseudomonadati</taxon>
        <taxon>Thermodesulfobacteriota</taxon>
        <taxon>Desulfovibrionia</taxon>
        <taxon>Desulfovibrionales</taxon>
        <taxon>Desulfovibrionaceae</taxon>
        <taxon>Paucidesulfovibrio</taxon>
    </lineage>
</organism>
<dbReference type="RefSeq" id="WP_078715901.1">
    <property type="nucleotide sequence ID" value="NZ_FUYC01000001.1"/>
</dbReference>
<dbReference type="InterPro" id="IPR050330">
    <property type="entry name" value="Bact_OuterMem_StrucFunc"/>
</dbReference>
<accession>A0A1T4W4W4</accession>
<evidence type="ECO:0000256" key="7">
    <source>
        <dbReference type="PROSITE-ProRule" id="PRU00473"/>
    </source>
</evidence>
<evidence type="ECO:0000256" key="2">
    <source>
        <dbReference type="ARBA" id="ARBA00008914"/>
    </source>
</evidence>
<keyword evidence="3" id="KW-1003">Cell membrane</keyword>
<evidence type="ECO:0000256" key="3">
    <source>
        <dbReference type="ARBA" id="ARBA00022475"/>
    </source>
</evidence>
<comment type="subcellular location">
    <subcellularLocation>
        <location evidence="1">Cell membrane</location>
        <topology evidence="1">Single-pass membrane protein</topology>
    </subcellularLocation>
</comment>
<evidence type="ECO:0000256" key="1">
    <source>
        <dbReference type="ARBA" id="ARBA00004162"/>
    </source>
</evidence>
<dbReference type="Proteomes" id="UP000190027">
    <property type="component" value="Unassembled WGS sequence"/>
</dbReference>
<dbReference type="EMBL" id="FUYC01000001">
    <property type="protein sequence ID" value="SKA72247.1"/>
    <property type="molecule type" value="Genomic_DNA"/>
</dbReference>
<keyword evidence="4 8" id="KW-0812">Transmembrane</keyword>
<comment type="similarity">
    <text evidence="2">Belongs to the MotB family.</text>
</comment>
<dbReference type="Pfam" id="PF13677">
    <property type="entry name" value="MotB_plug"/>
    <property type="match status" value="1"/>
</dbReference>
<dbReference type="Gene3D" id="3.30.1330.60">
    <property type="entry name" value="OmpA-like domain"/>
    <property type="match status" value="1"/>
</dbReference>
<dbReference type="Pfam" id="PF00691">
    <property type="entry name" value="OmpA"/>
    <property type="match status" value="1"/>
</dbReference>
<dbReference type="PROSITE" id="PS51123">
    <property type="entry name" value="OMPA_2"/>
    <property type="match status" value="1"/>
</dbReference>
<dbReference type="InterPro" id="IPR025713">
    <property type="entry name" value="MotB-like_N_dom"/>
</dbReference>
<dbReference type="CDD" id="cd07185">
    <property type="entry name" value="OmpA_C-like"/>
    <property type="match status" value="1"/>
</dbReference>
<keyword evidence="11" id="KW-1185">Reference proteome</keyword>
<dbReference type="InterPro" id="IPR036737">
    <property type="entry name" value="OmpA-like_sf"/>
</dbReference>
<evidence type="ECO:0000256" key="6">
    <source>
        <dbReference type="ARBA" id="ARBA00023136"/>
    </source>
</evidence>